<evidence type="ECO:0000313" key="2">
    <source>
        <dbReference type="Proteomes" id="UP000053144"/>
    </source>
</evidence>
<dbReference type="STRING" id="3914.A0A0L9VJP9"/>
<sequence length="95" mass="10641">MSLSFVDEAITFIIQLKSLAEEMQAIIRGLEKVKEELTASENDGPVTEVFRKKDRCDLCVFACPCVTPSKNVFDFTLENPPVTLCAHGKEQYLSL</sequence>
<dbReference type="AlphaFoldDB" id="A0A0L9VJP9"/>
<proteinExistence type="predicted"/>
<protein>
    <submittedName>
        <fullName evidence="1">Uncharacterized protein</fullName>
    </submittedName>
</protein>
<name>A0A0L9VJP9_PHAAN</name>
<dbReference type="Proteomes" id="UP000053144">
    <property type="component" value="Chromosome 10"/>
</dbReference>
<evidence type="ECO:0000313" key="1">
    <source>
        <dbReference type="EMBL" id="KOM55276.1"/>
    </source>
</evidence>
<dbReference type="Gramene" id="KOM55276">
    <property type="protein sequence ID" value="KOM55276"/>
    <property type="gene ID" value="LR48_Vigan10g116800"/>
</dbReference>
<accession>A0A0L9VJP9</accession>
<gene>
    <name evidence="1" type="ORF">LR48_Vigan10g116800</name>
</gene>
<dbReference type="PANTHER" id="PTHR45733:SF10">
    <property type="entry name" value="FORMIN-LIKE PROTEIN 15A-RELATED"/>
    <property type="match status" value="1"/>
</dbReference>
<organism evidence="1 2">
    <name type="scientific">Phaseolus angularis</name>
    <name type="common">Azuki bean</name>
    <name type="synonym">Vigna angularis</name>
    <dbReference type="NCBI Taxonomy" id="3914"/>
    <lineage>
        <taxon>Eukaryota</taxon>
        <taxon>Viridiplantae</taxon>
        <taxon>Streptophyta</taxon>
        <taxon>Embryophyta</taxon>
        <taxon>Tracheophyta</taxon>
        <taxon>Spermatophyta</taxon>
        <taxon>Magnoliopsida</taxon>
        <taxon>eudicotyledons</taxon>
        <taxon>Gunneridae</taxon>
        <taxon>Pentapetalae</taxon>
        <taxon>rosids</taxon>
        <taxon>fabids</taxon>
        <taxon>Fabales</taxon>
        <taxon>Fabaceae</taxon>
        <taxon>Papilionoideae</taxon>
        <taxon>50 kb inversion clade</taxon>
        <taxon>NPAAA clade</taxon>
        <taxon>indigoferoid/millettioid clade</taxon>
        <taxon>Phaseoleae</taxon>
        <taxon>Vigna</taxon>
    </lineage>
</organism>
<reference evidence="2" key="1">
    <citation type="journal article" date="2015" name="Proc. Natl. Acad. Sci. U.S.A.">
        <title>Genome sequencing of adzuki bean (Vigna angularis) provides insight into high starch and low fat accumulation and domestication.</title>
        <authorList>
            <person name="Yang K."/>
            <person name="Tian Z."/>
            <person name="Chen C."/>
            <person name="Luo L."/>
            <person name="Zhao B."/>
            <person name="Wang Z."/>
            <person name="Yu L."/>
            <person name="Li Y."/>
            <person name="Sun Y."/>
            <person name="Li W."/>
            <person name="Chen Y."/>
            <person name="Li Y."/>
            <person name="Zhang Y."/>
            <person name="Ai D."/>
            <person name="Zhao J."/>
            <person name="Shang C."/>
            <person name="Ma Y."/>
            <person name="Wu B."/>
            <person name="Wang M."/>
            <person name="Gao L."/>
            <person name="Sun D."/>
            <person name="Zhang P."/>
            <person name="Guo F."/>
            <person name="Wang W."/>
            <person name="Li Y."/>
            <person name="Wang J."/>
            <person name="Varshney R.K."/>
            <person name="Wang J."/>
            <person name="Ling H.Q."/>
            <person name="Wan P."/>
        </authorList>
    </citation>
    <scope>NUCLEOTIDE SEQUENCE</scope>
    <source>
        <strain evidence="2">cv. Jingnong 6</strain>
    </source>
</reference>
<dbReference type="EMBL" id="CM003380">
    <property type="protein sequence ID" value="KOM55276.1"/>
    <property type="molecule type" value="Genomic_DNA"/>
</dbReference>
<dbReference type="PANTHER" id="PTHR45733">
    <property type="entry name" value="FORMIN-J"/>
    <property type="match status" value="1"/>
</dbReference>
<dbReference type="InterPro" id="IPR051144">
    <property type="entry name" value="Formin_homology_domain"/>
</dbReference>